<feature type="signal peptide" evidence="1">
    <location>
        <begin position="1"/>
        <end position="21"/>
    </location>
</feature>
<protein>
    <submittedName>
        <fullName evidence="2">Uncharacterized protein</fullName>
    </submittedName>
</protein>
<name>A0A8R1E1I4_CAEJA</name>
<evidence type="ECO:0000256" key="1">
    <source>
        <dbReference type="SAM" id="SignalP"/>
    </source>
</evidence>
<dbReference type="EnsemblMetazoa" id="CJA17706.1">
    <property type="protein sequence ID" value="CJA17706.1"/>
    <property type="gene ID" value="WBGene00136910"/>
</dbReference>
<reference evidence="2" key="2">
    <citation type="submission" date="2022-06" db="UniProtKB">
        <authorList>
            <consortium name="EnsemblMetazoa"/>
        </authorList>
    </citation>
    <scope>IDENTIFICATION</scope>
    <source>
        <strain evidence="2">DF5081</strain>
    </source>
</reference>
<accession>A0A8R1E1I4</accession>
<proteinExistence type="predicted"/>
<evidence type="ECO:0000313" key="3">
    <source>
        <dbReference type="Proteomes" id="UP000005237"/>
    </source>
</evidence>
<keyword evidence="1" id="KW-0732">Signal</keyword>
<feature type="chain" id="PRO_5035775471" evidence="1">
    <location>
        <begin position="22"/>
        <end position="66"/>
    </location>
</feature>
<sequence length="66" mass="7852">IMRRFLLTLLFLLAVLQVTVQVSVDKRGAAWFLRPNWRLPAKRFFYPETATVAMDTPNEFDQYIIY</sequence>
<keyword evidence="3" id="KW-1185">Reference proteome</keyword>
<dbReference type="AlphaFoldDB" id="A0A8R1E1I4"/>
<evidence type="ECO:0000313" key="2">
    <source>
        <dbReference type="EnsemblMetazoa" id="CJA17706.1"/>
    </source>
</evidence>
<organism evidence="2 3">
    <name type="scientific">Caenorhabditis japonica</name>
    <dbReference type="NCBI Taxonomy" id="281687"/>
    <lineage>
        <taxon>Eukaryota</taxon>
        <taxon>Metazoa</taxon>
        <taxon>Ecdysozoa</taxon>
        <taxon>Nematoda</taxon>
        <taxon>Chromadorea</taxon>
        <taxon>Rhabditida</taxon>
        <taxon>Rhabditina</taxon>
        <taxon>Rhabditomorpha</taxon>
        <taxon>Rhabditoidea</taxon>
        <taxon>Rhabditidae</taxon>
        <taxon>Peloderinae</taxon>
        <taxon>Caenorhabditis</taxon>
    </lineage>
</organism>
<reference evidence="3" key="1">
    <citation type="submission" date="2010-08" db="EMBL/GenBank/DDBJ databases">
        <authorList>
            <consortium name="Caenorhabditis japonica Sequencing Consortium"/>
            <person name="Wilson R.K."/>
        </authorList>
    </citation>
    <scope>NUCLEOTIDE SEQUENCE [LARGE SCALE GENOMIC DNA]</scope>
    <source>
        <strain evidence="3">DF5081</strain>
    </source>
</reference>
<dbReference type="Proteomes" id="UP000005237">
    <property type="component" value="Unassembled WGS sequence"/>
</dbReference>